<dbReference type="OrthoDB" id="4380123at2"/>
<accession>A0A844ZRJ9</accession>
<evidence type="ECO:0000313" key="2">
    <source>
        <dbReference type="Proteomes" id="UP000442714"/>
    </source>
</evidence>
<evidence type="ECO:0000313" key="1">
    <source>
        <dbReference type="EMBL" id="MXO89942.1"/>
    </source>
</evidence>
<dbReference type="Proteomes" id="UP000442714">
    <property type="component" value="Unassembled WGS sequence"/>
</dbReference>
<dbReference type="AlphaFoldDB" id="A0A844ZRJ9"/>
<dbReference type="InterPro" id="IPR008551">
    <property type="entry name" value="TANGO2"/>
</dbReference>
<proteinExistence type="predicted"/>
<name>A0A844ZRJ9_9SPHN</name>
<organism evidence="1 2">
    <name type="scientific">Pontixanthobacter aquaemixtae</name>
    <dbReference type="NCBI Taxonomy" id="1958940"/>
    <lineage>
        <taxon>Bacteria</taxon>
        <taxon>Pseudomonadati</taxon>
        <taxon>Pseudomonadota</taxon>
        <taxon>Alphaproteobacteria</taxon>
        <taxon>Sphingomonadales</taxon>
        <taxon>Erythrobacteraceae</taxon>
        <taxon>Pontixanthobacter</taxon>
    </lineage>
</organism>
<reference evidence="1 2" key="1">
    <citation type="submission" date="2019-12" db="EMBL/GenBank/DDBJ databases">
        <title>Genomic-based taxomic classification of the family Erythrobacteraceae.</title>
        <authorList>
            <person name="Xu L."/>
        </authorList>
    </citation>
    <scope>NUCLEOTIDE SEQUENCE [LARGE SCALE GENOMIC DNA]</scope>
    <source>
        <strain evidence="1 2">KCTC 52763</strain>
    </source>
</reference>
<comment type="caution">
    <text evidence="1">The sequence shown here is derived from an EMBL/GenBank/DDBJ whole genome shotgun (WGS) entry which is preliminary data.</text>
</comment>
<dbReference type="RefSeq" id="WP_160603442.1">
    <property type="nucleotide sequence ID" value="NZ_WTYX01000001.1"/>
</dbReference>
<dbReference type="PANTHER" id="PTHR17985:SF8">
    <property type="entry name" value="TRANSPORT AND GOLGI ORGANIZATION PROTEIN 2 HOMOLOG"/>
    <property type="match status" value="1"/>
</dbReference>
<protein>
    <recommendedName>
        <fullName evidence="3">Transport and Golgi organisation 2</fullName>
    </recommendedName>
</protein>
<dbReference type="Pfam" id="PF05742">
    <property type="entry name" value="TANGO2"/>
    <property type="match status" value="1"/>
</dbReference>
<keyword evidence="2" id="KW-1185">Reference proteome</keyword>
<evidence type="ECO:0008006" key="3">
    <source>
        <dbReference type="Google" id="ProtNLM"/>
    </source>
</evidence>
<dbReference type="EMBL" id="WTYX01000001">
    <property type="protein sequence ID" value="MXO89942.1"/>
    <property type="molecule type" value="Genomic_DNA"/>
</dbReference>
<dbReference type="PANTHER" id="PTHR17985">
    <property type="entry name" value="SER/THR-RICH PROTEIN T10 IN DGCR REGION"/>
    <property type="match status" value="1"/>
</dbReference>
<gene>
    <name evidence="1" type="ORF">GRI41_03835</name>
</gene>
<sequence length="244" mass="26790">MCVAALAWQVSEKFPLVAIGNRDEFHDRPTTALSRWEDDAGIIAGRDEGAGGTWLGVSKLGQFVLLTNFRDPENVTIGPVSRGKLVEQILRGEEPKQIEDMNAFNVVQANLSRARFLSNRGKAQWQELSSGIHGVSNGPLDRPWPKTLQLGGVLERWIEEGTGEIEPLFTALRAETPEPSAEQPIDAPQPEYAPVFIRNPVYGTRSSSVVIVNNDGRGLIAERSFDASAAVTGEKKVEFTWPQV</sequence>